<evidence type="ECO:0000313" key="9">
    <source>
        <dbReference type="EnsemblMetazoa" id="G8426.1:cds"/>
    </source>
</evidence>
<dbReference type="PANTHER" id="PTHR19134">
    <property type="entry name" value="RECEPTOR-TYPE TYROSINE-PROTEIN PHOSPHATASE"/>
    <property type="match status" value="1"/>
</dbReference>
<dbReference type="EC" id="3.1.3.48" evidence="2"/>
<keyword evidence="3" id="KW-0378">Hydrolase</keyword>
<dbReference type="SMART" id="SM00194">
    <property type="entry name" value="PTPc"/>
    <property type="match status" value="2"/>
</dbReference>
<evidence type="ECO:0000256" key="1">
    <source>
        <dbReference type="ARBA" id="ARBA00009580"/>
    </source>
</evidence>
<comment type="similarity">
    <text evidence="1">Belongs to the protein-tyrosine phosphatase family.</text>
</comment>
<dbReference type="CDD" id="cd00047">
    <property type="entry name" value="PTPc"/>
    <property type="match status" value="1"/>
</dbReference>
<dbReference type="PROSITE" id="PS00383">
    <property type="entry name" value="TYR_PHOSPHATASE_1"/>
    <property type="match status" value="1"/>
</dbReference>
<protein>
    <recommendedName>
        <fullName evidence="2">protein-tyrosine-phosphatase</fullName>
        <ecNumber evidence="2">3.1.3.48</ecNumber>
    </recommendedName>
</protein>
<feature type="region of interest" description="Disordered" evidence="6">
    <location>
        <begin position="1"/>
        <end position="26"/>
    </location>
</feature>
<keyword evidence="10" id="KW-1185">Reference proteome</keyword>
<dbReference type="PROSITE" id="PS50056">
    <property type="entry name" value="TYR_PHOSPHATASE_2"/>
    <property type="match status" value="2"/>
</dbReference>
<proteinExistence type="inferred from homology"/>
<dbReference type="FunFam" id="3.90.190.10:FF:000102">
    <property type="entry name" value="Receptor-type tyrosine-protein phosphatase"/>
    <property type="match status" value="1"/>
</dbReference>
<name>A0A8W8P2I2_MAGGI</name>
<dbReference type="InterPro" id="IPR029021">
    <property type="entry name" value="Prot-tyrosine_phosphatase-like"/>
</dbReference>
<evidence type="ECO:0000313" key="10">
    <source>
        <dbReference type="Proteomes" id="UP000005408"/>
    </source>
</evidence>
<reference evidence="9" key="1">
    <citation type="submission" date="2022-08" db="UniProtKB">
        <authorList>
            <consortium name="EnsemblMetazoa"/>
        </authorList>
    </citation>
    <scope>IDENTIFICATION</scope>
    <source>
        <strain evidence="9">05x7-T-G4-1.051#20</strain>
    </source>
</reference>
<dbReference type="Gene3D" id="3.90.190.10">
    <property type="entry name" value="Protein tyrosine phosphatase superfamily"/>
    <property type="match status" value="3"/>
</dbReference>
<evidence type="ECO:0000256" key="5">
    <source>
        <dbReference type="ARBA" id="ARBA00051722"/>
    </source>
</evidence>
<feature type="domain" description="Tyrosine-protein phosphatase" evidence="7">
    <location>
        <begin position="376"/>
        <end position="587"/>
    </location>
</feature>
<dbReference type="InterPro" id="IPR000242">
    <property type="entry name" value="PTP_cat"/>
</dbReference>
<dbReference type="EnsemblMetazoa" id="G8426.1">
    <property type="protein sequence ID" value="G8426.1:cds"/>
    <property type="gene ID" value="G8426"/>
</dbReference>
<accession>A0A8W8P2I2</accession>
<feature type="domain" description="Tyrosine-protein phosphatase" evidence="7">
    <location>
        <begin position="93"/>
        <end position="345"/>
    </location>
</feature>
<keyword evidence="4" id="KW-0904">Protein phosphatase</keyword>
<dbReference type="InterPro" id="IPR000387">
    <property type="entry name" value="Tyr_Pase_dom"/>
</dbReference>
<dbReference type="SMART" id="SM00404">
    <property type="entry name" value="PTPc_motif"/>
    <property type="match status" value="2"/>
</dbReference>
<dbReference type="Proteomes" id="UP000005408">
    <property type="component" value="Unassembled WGS sequence"/>
</dbReference>
<dbReference type="PANTHER" id="PTHR19134:SF562">
    <property type="entry name" value="PROTEIN-TYROSINE-PHOSPHATASE"/>
    <property type="match status" value="1"/>
</dbReference>
<dbReference type="GO" id="GO:0004725">
    <property type="term" value="F:protein tyrosine phosphatase activity"/>
    <property type="evidence" value="ECO:0007669"/>
    <property type="project" value="UniProtKB-EC"/>
</dbReference>
<dbReference type="InterPro" id="IPR050348">
    <property type="entry name" value="Protein-Tyr_Phosphatase"/>
</dbReference>
<dbReference type="Pfam" id="PF00102">
    <property type="entry name" value="Y_phosphatase"/>
    <property type="match status" value="3"/>
</dbReference>
<evidence type="ECO:0000259" key="7">
    <source>
        <dbReference type="PROSITE" id="PS50055"/>
    </source>
</evidence>
<comment type="catalytic activity">
    <reaction evidence="5">
        <text>O-phospho-L-tyrosyl-[protein] + H2O = L-tyrosyl-[protein] + phosphate</text>
        <dbReference type="Rhea" id="RHEA:10684"/>
        <dbReference type="Rhea" id="RHEA-COMP:10136"/>
        <dbReference type="Rhea" id="RHEA-COMP:20101"/>
        <dbReference type="ChEBI" id="CHEBI:15377"/>
        <dbReference type="ChEBI" id="CHEBI:43474"/>
        <dbReference type="ChEBI" id="CHEBI:46858"/>
        <dbReference type="ChEBI" id="CHEBI:61978"/>
        <dbReference type="EC" id="3.1.3.48"/>
    </reaction>
</comment>
<dbReference type="SUPFAM" id="SSF52799">
    <property type="entry name" value="(Phosphotyrosine protein) phosphatases II"/>
    <property type="match status" value="2"/>
</dbReference>
<dbReference type="PRINTS" id="PR00700">
    <property type="entry name" value="PRTYPHPHTASE"/>
</dbReference>
<organism evidence="9 10">
    <name type="scientific">Magallana gigas</name>
    <name type="common">Pacific oyster</name>
    <name type="synonym">Crassostrea gigas</name>
    <dbReference type="NCBI Taxonomy" id="29159"/>
    <lineage>
        <taxon>Eukaryota</taxon>
        <taxon>Metazoa</taxon>
        <taxon>Spiralia</taxon>
        <taxon>Lophotrochozoa</taxon>
        <taxon>Mollusca</taxon>
        <taxon>Bivalvia</taxon>
        <taxon>Autobranchia</taxon>
        <taxon>Pteriomorphia</taxon>
        <taxon>Ostreida</taxon>
        <taxon>Ostreoidea</taxon>
        <taxon>Ostreidae</taxon>
        <taxon>Magallana</taxon>
    </lineage>
</organism>
<feature type="compositionally biased region" description="Polar residues" evidence="6">
    <location>
        <begin position="1"/>
        <end position="10"/>
    </location>
</feature>
<evidence type="ECO:0000256" key="3">
    <source>
        <dbReference type="ARBA" id="ARBA00022801"/>
    </source>
</evidence>
<dbReference type="PROSITE" id="PS50055">
    <property type="entry name" value="TYR_PHOSPHATASE_PTP"/>
    <property type="match status" value="2"/>
</dbReference>
<dbReference type="AlphaFoldDB" id="A0A8W8P2I2"/>
<feature type="domain" description="Tyrosine specific protein phosphatases" evidence="8">
    <location>
        <begin position="506"/>
        <end position="578"/>
    </location>
</feature>
<evidence type="ECO:0000256" key="2">
    <source>
        <dbReference type="ARBA" id="ARBA00013064"/>
    </source>
</evidence>
<feature type="domain" description="Tyrosine specific protein phosphatases" evidence="8">
    <location>
        <begin position="281"/>
        <end position="336"/>
    </location>
</feature>
<evidence type="ECO:0000259" key="8">
    <source>
        <dbReference type="PROSITE" id="PS50056"/>
    </source>
</evidence>
<sequence length="600" mass="69154">MPDLTNMNQNVERENQDGFSSSLKASSRHVRELEKKTIQSIELKNDDIDIDEKIHEENPYGDFYENNETLSDIVVSNFEKIIKEKSKNDDDGFKKEYATLAYGERYPCVIGKLPENLTKNRFKTTSPYDHSRVQLKKKQSDYVNANYIDGLKEDNVYIATQGPKQNTVADFWCMVWQEHIEQIIMLTNVMEGNTAKCFQYWPALETSVDCDSFTLNTTDERHYAYYVIRKLKMIHKKDKKCRTVNQYHYTAWPDHGIPEPLCLLLFNNHVTRTKNATQKIPVLVHCSAGIGRTGTYIAIDALYEECKQKKRINIAEYVEKMREKRMNMVQTYEQYKAIFLTLHEAIKAPVAVYDTTEFLSKLKTTHKDKPTNVSLLRKDFKRLVSICPKYTEKDYKMAAQHKDISSTIKPHDKYVLFLTSYVPKRGTYINAISLPSFTNPTAFIVTHYQTTDNAVDFLRLITDHDSKIVVSMEPLSSAESNGDQTWSADLVEPIFSLDPGDPRAISQIVGLVSFVQNTETEGPIIVISRDGAALCGVFCAVYNLIQQMTMDEEIDVFSVVRLLQTRRPELCSTMEEYILIHDVLMEFLRSGTEGHVYYNQ</sequence>
<dbReference type="InterPro" id="IPR016130">
    <property type="entry name" value="Tyr_Pase_AS"/>
</dbReference>
<evidence type="ECO:0000256" key="6">
    <source>
        <dbReference type="SAM" id="MobiDB-lite"/>
    </source>
</evidence>
<evidence type="ECO:0000256" key="4">
    <source>
        <dbReference type="ARBA" id="ARBA00022912"/>
    </source>
</evidence>
<dbReference type="InterPro" id="IPR003595">
    <property type="entry name" value="Tyr_Pase_cat"/>
</dbReference>